<dbReference type="PANTHER" id="PTHR13561">
    <property type="entry name" value="DNA REPLICATION REGULATOR DPB11-RELATED"/>
    <property type="match status" value="1"/>
</dbReference>
<dbReference type="CDD" id="cd18433">
    <property type="entry name" value="BRCT_Rad4_rpt3"/>
    <property type="match status" value="1"/>
</dbReference>
<keyword evidence="5" id="KW-1185">Reference proteome</keyword>
<gene>
    <name evidence="4" type="ORF">PHISCL_03940</name>
</gene>
<proteinExistence type="predicted"/>
<protein>
    <recommendedName>
        <fullName evidence="3">BRCT domain-containing protein</fullName>
    </recommendedName>
</protein>
<name>A0A3A2ZQK1_9EURO</name>
<feature type="domain" description="BRCT" evidence="3">
    <location>
        <begin position="392"/>
        <end position="478"/>
    </location>
</feature>
<dbReference type="Proteomes" id="UP000266188">
    <property type="component" value="Unassembled WGS sequence"/>
</dbReference>
<dbReference type="SMART" id="SM00292">
    <property type="entry name" value="BRCT"/>
    <property type="match status" value="3"/>
</dbReference>
<feature type="compositionally biased region" description="Polar residues" evidence="2">
    <location>
        <begin position="183"/>
        <end position="194"/>
    </location>
</feature>
<dbReference type="CDD" id="cd17723">
    <property type="entry name" value="BRCT_Rad4_rpt4"/>
    <property type="match status" value="1"/>
</dbReference>
<feature type="region of interest" description="Disordered" evidence="2">
    <location>
        <begin position="178"/>
        <end position="198"/>
    </location>
</feature>
<dbReference type="Gene3D" id="3.40.50.10190">
    <property type="entry name" value="BRCT domain"/>
    <property type="match status" value="4"/>
</dbReference>
<evidence type="ECO:0000256" key="2">
    <source>
        <dbReference type="SAM" id="MobiDB-lite"/>
    </source>
</evidence>
<evidence type="ECO:0000313" key="5">
    <source>
        <dbReference type="Proteomes" id="UP000266188"/>
    </source>
</evidence>
<reference evidence="5" key="1">
    <citation type="submission" date="2017-02" db="EMBL/GenBank/DDBJ databases">
        <authorList>
            <person name="Tafer H."/>
            <person name="Lopandic K."/>
        </authorList>
    </citation>
    <scope>NUCLEOTIDE SEQUENCE [LARGE SCALE GENOMIC DNA]</scope>
    <source>
        <strain evidence="5">CBS 366.77</strain>
    </source>
</reference>
<keyword evidence="1" id="KW-0677">Repeat</keyword>
<dbReference type="GO" id="GO:0033314">
    <property type="term" value="P:mitotic DNA replication checkpoint signaling"/>
    <property type="evidence" value="ECO:0007669"/>
    <property type="project" value="TreeGrafter"/>
</dbReference>
<dbReference type="STRING" id="2070753.A0A3A2ZQK1"/>
<feature type="non-terminal residue" evidence="4">
    <location>
        <position position="546"/>
    </location>
</feature>
<feature type="compositionally biased region" description="Polar residues" evidence="2">
    <location>
        <begin position="511"/>
        <end position="529"/>
    </location>
</feature>
<dbReference type="CDD" id="cd17731">
    <property type="entry name" value="BRCT_TopBP1_rpt2_like"/>
    <property type="match status" value="1"/>
</dbReference>
<organism evidence="4 5">
    <name type="scientific">Aspergillus sclerotialis</name>
    <dbReference type="NCBI Taxonomy" id="2070753"/>
    <lineage>
        <taxon>Eukaryota</taxon>
        <taxon>Fungi</taxon>
        <taxon>Dikarya</taxon>
        <taxon>Ascomycota</taxon>
        <taxon>Pezizomycotina</taxon>
        <taxon>Eurotiomycetes</taxon>
        <taxon>Eurotiomycetidae</taxon>
        <taxon>Eurotiales</taxon>
        <taxon>Aspergillaceae</taxon>
        <taxon>Aspergillus</taxon>
        <taxon>Aspergillus subgen. Polypaecilum</taxon>
    </lineage>
</organism>
<dbReference type="PROSITE" id="PS50172">
    <property type="entry name" value="BRCT"/>
    <property type="match status" value="4"/>
</dbReference>
<evidence type="ECO:0000256" key="1">
    <source>
        <dbReference type="ARBA" id="ARBA00022737"/>
    </source>
</evidence>
<dbReference type="SUPFAM" id="SSF52113">
    <property type="entry name" value="BRCT domain"/>
    <property type="match status" value="4"/>
</dbReference>
<dbReference type="OrthoDB" id="251770at2759"/>
<dbReference type="GO" id="GO:0007095">
    <property type="term" value="P:mitotic G2 DNA damage checkpoint signaling"/>
    <property type="evidence" value="ECO:0007669"/>
    <property type="project" value="TreeGrafter"/>
</dbReference>
<sequence length="546" mass="60813">MATIASQMGATHKFDLTSDVTHLLVGEVNTPKYKFVARERADVIVLKPEWVEAVRQSWMQGEDTDIRALEEQYKLPAFAGLSICITGFEDMTFRNYIQSTAVANGAKFKKDLTKNVTHLIARSAEGQKYKFATQWNIKVVTGKWFSDSIERGMVLEETLYHPLLSEEQQGVGAWNKALPAPKQKSQTNENSTNPRPRKLRRMASAKLEDQNAGIWGDIVGSGFDNSEPNASKSNEDRVGDSIPPKAVSVIQEAKSFASESTFAEAQDSHRQLLESMVNYSKGFLHGTYFLIHGFSQKQRTVLRHHLSSNGARLVDSMSDFARPDIPKTGHGLYIIVSHRTPISEIPSTDDLAFECEVVTDMWLERCLDARDLVPPEANVASTPVPKFPIPEFHGMRICSTGFARIDLLHLSKLVSLIGASYNEYLTPSASVLICNDPQSMNLEKLRHTHEWGVPTVSAEWLWISIQAGQKKPFDPYLIRKPLSRSSSKGLKSRSGSYAGHEHQPGHFITENGDTQPATNHNLNGSTKPNPNLPERTATTSEKQSKP</sequence>
<dbReference type="InterPro" id="IPR036420">
    <property type="entry name" value="BRCT_dom_sf"/>
</dbReference>
<dbReference type="InterPro" id="IPR059215">
    <property type="entry name" value="BRCT2_TopBP1-like"/>
</dbReference>
<feature type="compositionally biased region" description="Low complexity" evidence="2">
    <location>
        <begin position="484"/>
        <end position="496"/>
    </location>
</feature>
<accession>A0A3A2ZQK1</accession>
<evidence type="ECO:0000313" key="4">
    <source>
        <dbReference type="EMBL" id="RJE23747.1"/>
    </source>
</evidence>
<feature type="domain" description="BRCT" evidence="3">
    <location>
        <begin position="1"/>
        <end position="51"/>
    </location>
</feature>
<evidence type="ECO:0000259" key="3">
    <source>
        <dbReference type="PROSITE" id="PS50172"/>
    </source>
</evidence>
<feature type="region of interest" description="Disordered" evidence="2">
    <location>
        <begin position="484"/>
        <end position="546"/>
    </location>
</feature>
<dbReference type="EMBL" id="MVGC01000107">
    <property type="protein sequence ID" value="RJE23747.1"/>
    <property type="molecule type" value="Genomic_DNA"/>
</dbReference>
<feature type="domain" description="BRCT" evidence="3">
    <location>
        <begin position="73"/>
        <end position="162"/>
    </location>
</feature>
<feature type="compositionally biased region" description="Polar residues" evidence="2">
    <location>
        <begin position="536"/>
        <end position="546"/>
    </location>
</feature>
<dbReference type="InterPro" id="IPR001357">
    <property type="entry name" value="BRCT_dom"/>
</dbReference>
<feature type="domain" description="BRCT" evidence="3">
    <location>
        <begin position="279"/>
        <end position="380"/>
    </location>
</feature>
<comment type="caution">
    <text evidence="4">The sequence shown here is derived from an EMBL/GenBank/DDBJ whole genome shotgun (WGS) entry which is preliminary data.</text>
</comment>
<dbReference type="Pfam" id="PF12738">
    <property type="entry name" value="PTCB-BRCT"/>
    <property type="match status" value="3"/>
</dbReference>
<dbReference type="GO" id="GO:0006270">
    <property type="term" value="P:DNA replication initiation"/>
    <property type="evidence" value="ECO:0007669"/>
    <property type="project" value="TreeGrafter"/>
</dbReference>
<dbReference type="AlphaFoldDB" id="A0A3A2ZQK1"/>
<dbReference type="PANTHER" id="PTHR13561:SF20">
    <property type="entry name" value="DNA TOPOISOMERASE 2-BINDING PROTEIN 1"/>
    <property type="match status" value="1"/>
</dbReference>